<protein>
    <submittedName>
        <fullName evidence="6">Zinc-binding dehydrogenase</fullName>
    </submittedName>
</protein>
<dbReference type="AlphaFoldDB" id="A0A9X5CE60"/>
<dbReference type="InterPro" id="IPR013149">
    <property type="entry name" value="ADH-like_C"/>
</dbReference>
<gene>
    <name evidence="6" type="ORF">FMM80_13730</name>
</gene>
<feature type="domain" description="Enoyl reductase (ER)" evidence="5">
    <location>
        <begin position="12"/>
        <end position="340"/>
    </location>
</feature>
<dbReference type="GO" id="GO:0008270">
    <property type="term" value="F:zinc ion binding"/>
    <property type="evidence" value="ECO:0007669"/>
    <property type="project" value="InterPro"/>
</dbReference>
<evidence type="ECO:0000313" key="7">
    <source>
        <dbReference type="Proteomes" id="UP000474104"/>
    </source>
</evidence>
<dbReference type="SUPFAM" id="SSF51735">
    <property type="entry name" value="NAD(P)-binding Rossmann-fold domains"/>
    <property type="match status" value="1"/>
</dbReference>
<dbReference type="InterPro" id="IPR050129">
    <property type="entry name" value="Zn_alcohol_dh"/>
</dbReference>
<dbReference type="SUPFAM" id="SSF50129">
    <property type="entry name" value="GroES-like"/>
    <property type="match status" value="1"/>
</dbReference>
<keyword evidence="3" id="KW-0560">Oxidoreductase</keyword>
<evidence type="ECO:0000313" key="6">
    <source>
        <dbReference type="EMBL" id="NDO69681.1"/>
    </source>
</evidence>
<comment type="similarity">
    <text evidence="4">Belongs to the zinc-containing alcohol dehydrogenase family.</text>
</comment>
<keyword evidence="2 4" id="KW-0862">Zinc</keyword>
<dbReference type="InterPro" id="IPR036291">
    <property type="entry name" value="NAD(P)-bd_dom_sf"/>
</dbReference>
<dbReference type="Pfam" id="PF00107">
    <property type="entry name" value="ADH_zinc_N"/>
    <property type="match status" value="1"/>
</dbReference>
<dbReference type="PANTHER" id="PTHR43401:SF2">
    <property type="entry name" value="L-THREONINE 3-DEHYDROGENASE"/>
    <property type="match status" value="1"/>
</dbReference>
<dbReference type="Gene3D" id="3.90.180.10">
    <property type="entry name" value="Medium-chain alcohol dehydrogenases, catalytic domain"/>
    <property type="match status" value="1"/>
</dbReference>
<sequence length="342" mass="37012">MQGILKARPEIGAEYRTDLPIPAVGERDILVRVKAAAICGTDQHIYKWTQYAQGRLTLPMVFGHEFAGDVVLTGEKVTEVKAGDRVAGETHIPCNHCYMCETDNRHICENMKIIGVHAPGAFADYISFPVDCAYKISDEIDYQTASMLEPMGVGVHGVDKGDVRGKDVVIYGCGPIGLMAVGAARVFGAETITAIDVFDNKLEAAGKMGADYLLNSKTEDAAAKVIERTGHGADVVIDYTGNAFAIKSGFDMLRKGGRFVMVGLPNGETALDLSESVIYKEATVIGVTGREMYKTWEQCEKVLKDPGFHMEAAVGGVFALSDYEKAFQKIFEGVPGKMILIP</sequence>
<proteinExistence type="inferred from homology"/>
<dbReference type="SMART" id="SM00829">
    <property type="entry name" value="PKS_ER"/>
    <property type="match status" value="1"/>
</dbReference>
<comment type="caution">
    <text evidence="6">The sequence shown here is derived from an EMBL/GenBank/DDBJ whole genome shotgun (WGS) entry which is preliminary data.</text>
</comment>
<dbReference type="GO" id="GO:0016491">
    <property type="term" value="F:oxidoreductase activity"/>
    <property type="evidence" value="ECO:0007669"/>
    <property type="project" value="UniProtKB-KW"/>
</dbReference>
<evidence type="ECO:0000256" key="2">
    <source>
        <dbReference type="ARBA" id="ARBA00022833"/>
    </source>
</evidence>
<dbReference type="InterPro" id="IPR020843">
    <property type="entry name" value="ER"/>
</dbReference>
<dbReference type="Gene3D" id="3.40.50.720">
    <property type="entry name" value="NAD(P)-binding Rossmann-like Domain"/>
    <property type="match status" value="1"/>
</dbReference>
<dbReference type="Pfam" id="PF08240">
    <property type="entry name" value="ADH_N"/>
    <property type="match status" value="1"/>
</dbReference>
<organism evidence="6 7">
    <name type="scientific">Schaedlerella arabinosiphila</name>
    <dbReference type="NCBI Taxonomy" id="2044587"/>
    <lineage>
        <taxon>Bacteria</taxon>
        <taxon>Bacillati</taxon>
        <taxon>Bacillota</taxon>
        <taxon>Clostridia</taxon>
        <taxon>Lachnospirales</taxon>
        <taxon>Lachnospiraceae</taxon>
        <taxon>Schaedlerella</taxon>
    </lineage>
</organism>
<dbReference type="PANTHER" id="PTHR43401">
    <property type="entry name" value="L-THREONINE 3-DEHYDROGENASE"/>
    <property type="match status" value="1"/>
</dbReference>
<name>A0A9X5CE60_9FIRM</name>
<dbReference type="PROSITE" id="PS00059">
    <property type="entry name" value="ADH_ZINC"/>
    <property type="match status" value="1"/>
</dbReference>
<accession>A0A9X5CE60</accession>
<evidence type="ECO:0000256" key="4">
    <source>
        <dbReference type="RuleBase" id="RU361277"/>
    </source>
</evidence>
<comment type="cofactor">
    <cofactor evidence="4">
        <name>Zn(2+)</name>
        <dbReference type="ChEBI" id="CHEBI:29105"/>
    </cofactor>
</comment>
<evidence type="ECO:0000259" key="5">
    <source>
        <dbReference type="SMART" id="SM00829"/>
    </source>
</evidence>
<evidence type="ECO:0000256" key="1">
    <source>
        <dbReference type="ARBA" id="ARBA00022723"/>
    </source>
</evidence>
<dbReference type="InterPro" id="IPR013154">
    <property type="entry name" value="ADH-like_N"/>
</dbReference>
<dbReference type="InterPro" id="IPR002328">
    <property type="entry name" value="ADH_Zn_CS"/>
</dbReference>
<keyword evidence="1 4" id="KW-0479">Metal-binding</keyword>
<dbReference type="OrthoDB" id="9769198at2"/>
<evidence type="ECO:0000256" key="3">
    <source>
        <dbReference type="ARBA" id="ARBA00023002"/>
    </source>
</evidence>
<reference evidence="6 7" key="1">
    <citation type="submission" date="2019-07" db="EMBL/GenBank/DDBJ databases">
        <title>Draft genome sequences of 15 bacterial species constituting the stable defined intestinal microbiota of the GM15 gnotobiotic mouse model.</title>
        <authorList>
            <person name="Elie C."/>
            <person name="Mathieu A."/>
            <person name="Saliou A."/>
            <person name="Darnaud M."/>
            <person name="Leulier F."/>
            <person name="Tamellini A."/>
        </authorList>
    </citation>
    <scope>NUCLEOTIDE SEQUENCE [LARGE SCALE GENOMIC DNA]</scope>
    <source>
        <strain evidence="7">ASF 502</strain>
    </source>
</reference>
<dbReference type="EMBL" id="VIRB01000079">
    <property type="protein sequence ID" value="NDO69681.1"/>
    <property type="molecule type" value="Genomic_DNA"/>
</dbReference>
<dbReference type="InterPro" id="IPR011032">
    <property type="entry name" value="GroES-like_sf"/>
</dbReference>
<dbReference type="Proteomes" id="UP000474104">
    <property type="component" value="Unassembled WGS sequence"/>
</dbReference>